<dbReference type="Pfam" id="PF13561">
    <property type="entry name" value="adh_short_C2"/>
    <property type="match status" value="1"/>
</dbReference>
<gene>
    <name evidence="3" type="ORF">E6C64_11950</name>
</gene>
<dbReference type="InterPro" id="IPR002347">
    <property type="entry name" value="SDR_fam"/>
</dbReference>
<dbReference type="SUPFAM" id="SSF51735">
    <property type="entry name" value="NAD(P)-binding Rossmann-fold domains"/>
    <property type="match status" value="1"/>
</dbReference>
<dbReference type="PROSITE" id="PS00061">
    <property type="entry name" value="ADH_SHORT"/>
    <property type="match status" value="1"/>
</dbReference>
<evidence type="ECO:0000256" key="2">
    <source>
        <dbReference type="ARBA" id="ARBA00023002"/>
    </source>
</evidence>
<dbReference type="InterPro" id="IPR020904">
    <property type="entry name" value="Sc_DH/Rdtase_CS"/>
</dbReference>
<evidence type="ECO:0000256" key="1">
    <source>
        <dbReference type="ARBA" id="ARBA00006484"/>
    </source>
</evidence>
<reference evidence="3 4" key="1">
    <citation type="submission" date="2019-04" db="EMBL/GenBank/DDBJ databases">
        <authorList>
            <person name="Jiang L."/>
        </authorList>
    </citation>
    <scope>NUCLEOTIDE SEQUENCE [LARGE SCALE GENOMIC DNA]</scope>
    <source>
        <strain evidence="3 4">YIM 131853</strain>
    </source>
</reference>
<keyword evidence="4" id="KW-1185">Reference proteome</keyword>
<dbReference type="Proteomes" id="UP000309133">
    <property type="component" value="Unassembled WGS sequence"/>
</dbReference>
<sequence>MSAPIPSSSSQLFDLAGRTALVTGASRGIGAGAVAALAAAGARVVGVARTEEAMGEIGEAVTASGGAFVPLACDLSDRAAVAHLAERVDRAGVEVDILVNSAGIAHREPAERHSDAGWDEVLDVDLRAPGLLSRDFGRHMLDRGWGRIVFVGSMMTFQGGRNVVSYAAAKSGIAGIVHALANEWTDRGVTVNAIAPGYIRTDLTVASHSDDAVSRRFVERIPAGRWGEPADLAGSLVFLSSPASAYVSGVVLPVDGGWLTR</sequence>
<dbReference type="PANTHER" id="PTHR42879:SF2">
    <property type="entry name" value="3-OXOACYL-[ACYL-CARRIER-PROTEIN] REDUCTASE FABG"/>
    <property type="match status" value="1"/>
</dbReference>
<dbReference type="FunFam" id="3.40.50.720:FF:000084">
    <property type="entry name" value="Short-chain dehydrogenase reductase"/>
    <property type="match status" value="1"/>
</dbReference>
<dbReference type="PRINTS" id="PR00080">
    <property type="entry name" value="SDRFAMILY"/>
</dbReference>
<accession>A0A4S4FJU2</accession>
<organism evidence="3 4">
    <name type="scientific">Naasia lichenicola</name>
    <dbReference type="NCBI Taxonomy" id="2565933"/>
    <lineage>
        <taxon>Bacteria</taxon>
        <taxon>Bacillati</taxon>
        <taxon>Actinomycetota</taxon>
        <taxon>Actinomycetes</taxon>
        <taxon>Micrococcales</taxon>
        <taxon>Microbacteriaceae</taxon>
        <taxon>Naasia</taxon>
    </lineage>
</organism>
<dbReference type="AlphaFoldDB" id="A0A4S4FJU2"/>
<dbReference type="PANTHER" id="PTHR42879">
    <property type="entry name" value="3-OXOACYL-(ACYL-CARRIER-PROTEIN) REDUCTASE"/>
    <property type="match status" value="1"/>
</dbReference>
<evidence type="ECO:0000313" key="4">
    <source>
        <dbReference type="Proteomes" id="UP000309133"/>
    </source>
</evidence>
<comment type="similarity">
    <text evidence="1">Belongs to the short-chain dehydrogenases/reductases (SDR) family.</text>
</comment>
<proteinExistence type="inferred from homology"/>
<protein>
    <submittedName>
        <fullName evidence="3">SDR family oxidoreductase</fullName>
    </submittedName>
</protein>
<dbReference type="OrthoDB" id="286404at2"/>
<evidence type="ECO:0000313" key="3">
    <source>
        <dbReference type="EMBL" id="THG29416.1"/>
    </source>
</evidence>
<dbReference type="InterPro" id="IPR050259">
    <property type="entry name" value="SDR"/>
</dbReference>
<dbReference type="GO" id="GO:0032787">
    <property type="term" value="P:monocarboxylic acid metabolic process"/>
    <property type="evidence" value="ECO:0007669"/>
    <property type="project" value="UniProtKB-ARBA"/>
</dbReference>
<keyword evidence="2" id="KW-0560">Oxidoreductase</keyword>
<name>A0A4S4FJU2_9MICO</name>
<dbReference type="InterPro" id="IPR036291">
    <property type="entry name" value="NAD(P)-bd_dom_sf"/>
</dbReference>
<dbReference type="GO" id="GO:0016491">
    <property type="term" value="F:oxidoreductase activity"/>
    <property type="evidence" value="ECO:0007669"/>
    <property type="project" value="UniProtKB-KW"/>
</dbReference>
<dbReference type="PRINTS" id="PR00081">
    <property type="entry name" value="GDHRDH"/>
</dbReference>
<comment type="caution">
    <text evidence="3">The sequence shown here is derived from an EMBL/GenBank/DDBJ whole genome shotgun (WGS) entry which is preliminary data.</text>
</comment>
<dbReference type="EMBL" id="SSSM01000005">
    <property type="protein sequence ID" value="THG29416.1"/>
    <property type="molecule type" value="Genomic_DNA"/>
</dbReference>
<dbReference type="Gene3D" id="3.40.50.720">
    <property type="entry name" value="NAD(P)-binding Rossmann-like Domain"/>
    <property type="match status" value="1"/>
</dbReference>
<dbReference type="RefSeq" id="WP_136427746.1">
    <property type="nucleotide sequence ID" value="NZ_SSSM01000005.1"/>
</dbReference>